<dbReference type="EMBL" id="JABDTM020028122">
    <property type="protein sequence ID" value="KAH0809467.1"/>
    <property type="molecule type" value="Genomic_DNA"/>
</dbReference>
<dbReference type="AlphaFoldDB" id="A0A8J6L7G6"/>
<comment type="caution">
    <text evidence="2">The sequence shown here is derived from an EMBL/GenBank/DDBJ whole genome shotgun (WGS) entry which is preliminary data.</text>
</comment>
<reference evidence="2" key="1">
    <citation type="journal article" date="2020" name="J Insects Food Feed">
        <title>The yellow mealworm (Tenebrio molitor) genome: a resource for the emerging insects as food and feed industry.</title>
        <authorList>
            <person name="Eriksson T."/>
            <person name="Andere A."/>
            <person name="Kelstrup H."/>
            <person name="Emery V."/>
            <person name="Picard C."/>
        </authorList>
    </citation>
    <scope>NUCLEOTIDE SEQUENCE</scope>
    <source>
        <strain evidence="2">Stoneville</strain>
        <tissue evidence="2">Whole head</tissue>
    </source>
</reference>
<evidence type="ECO:0000313" key="3">
    <source>
        <dbReference type="Proteomes" id="UP000719412"/>
    </source>
</evidence>
<gene>
    <name evidence="2" type="ORF">GEV33_013322</name>
</gene>
<dbReference type="Proteomes" id="UP000719412">
    <property type="component" value="Unassembled WGS sequence"/>
</dbReference>
<keyword evidence="3" id="KW-1185">Reference proteome</keyword>
<accession>A0A8J6L7G6</accession>
<name>A0A8J6L7G6_TENMO</name>
<feature type="region of interest" description="Disordered" evidence="1">
    <location>
        <begin position="716"/>
        <end position="742"/>
    </location>
</feature>
<protein>
    <submittedName>
        <fullName evidence="2">Uncharacterized protein</fullName>
    </submittedName>
</protein>
<sequence length="906" mass="101345">MRILINKMLLPAVGRSVSVDNKVRTRTGVVSGTDSSSPRYNCDWSLIGDWDGSVESGGWRHLPVTSAAGDAGMGMRGRGCVAVRTHYKSRKGAVREPVQESLISAAAPSSRPEVSRASNNILKRKIYRRLSEELMEWVRAPLLHLVRRRDTRTVFFTLPSYLSRDDGCCKVDKARGPQSETRGPQAGEYADRGRIIITAVVPSTFNARLVSCVDSVAFRTKETHITSVRPSVATPREEKSPAGGTLSKSSGFRGCGHYSRIGFLVPVRDLNPEPPEFKPGAHLTRPPQQEQRRFRAVAFFIHHPLEQIDTWDPACDSATRSPPIQTNRCPEKATFSPRTDTSSPLTILEASCHLGQVRRDKASRNESHSMSESVRFGQDVRKAFKTHLGEVARRQAGPLDVLGGGGGGGDESTLYGCRDGTHLPCSNGGSLFFYIVVLLSPLRRHHSYTTNNNTDLKSALWGTPNHTRQELKTQTFPSGGGSLIYAAAPAEFNAVIRLFSVASLRRHSGQMHVFTRESIFGGEKTPEDRSTFDVDDDGVKLRFMHILRSPWRHKLSIGLKSGAIAGCQLSHFEQNVCCEPREFFLAKAASHPSSLHVFLEMSISRMRSNYTTRFVLIKQKIGKNERVDRWGRRGQVVGRFVIVTVYTFRVFDIAFGHLFIEQINAILKRPHHNKVQHKKYHCYSVPSLTKNVVSGEEGDVDGSNKKTDRVRRGACGVNDLKGADQEEDSADDPDNSSQNVRCGDAGVGVVEEQQHKRQQLERGVLECEGSEVGTYDIGKNDIVDDDFDTALAQVLGHFGRRTRQRFRFVPSKILIHKYVTGDYSSYGSVLGNLVRRHVLRPSVRAHFSRRQVRPWMHACKAPEWLRLHTRQLLMNRRSGRRRPDRDNLAESVRAPIWSLTDALFIS</sequence>
<feature type="compositionally biased region" description="Acidic residues" evidence="1">
    <location>
        <begin position="725"/>
        <end position="734"/>
    </location>
</feature>
<evidence type="ECO:0000313" key="2">
    <source>
        <dbReference type="EMBL" id="KAH0809467.1"/>
    </source>
</evidence>
<feature type="region of interest" description="Disordered" evidence="1">
    <location>
        <begin position="313"/>
        <end position="342"/>
    </location>
</feature>
<evidence type="ECO:0000256" key="1">
    <source>
        <dbReference type="SAM" id="MobiDB-lite"/>
    </source>
</evidence>
<feature type="region of interest" description="Disordered" evidence="1">
    <location>
        <begin position="229"/>
        <end position="248"/>
    </location>
</feature>
<organism evidence="2 3">
    <name type="scientific">Tenebrio molitor</name>
    <name type="common">Yellow mealworm beetle</name>
    <dbReference type="NCBI Taxonomy" id="7067"/>
    <lineage>
        <taxon>Eukaryota</taxon>
        <taxon>Metazoa</taxon>
        <taxon>Ecdysozoa</taxon>
        <taxon>Arthropoda</taxon>
        <taxon>Hexapoda</taxon>
        <taxon>Insecta</taxon>
        <taxon>Pterygota</taxon>
        <taxon>Neoptera</taxon>
        <taxon>Endopterygota</taxon>
        <taxon>Coleoptera</taxon>
        <taxon>Polyphaga</taxon>
        <taxon>Cucujiformia</taxon>
        <taxon>Tenebrionidae</taxon>
        <taxon>Tenebrio</taxon>
    </lineage>
</organism>
<feature type="compositionally biased region" description="Polar residues" evidence="1">
    <location>
        <begin position="318"/>
        <end position="328"/>
    </location>
</feature>
<reference evidence="2" key="2">
    <citation type="submission" date="2021-08" db="EMBL/GenBank/DDBJ databases">
        <authorList>
            <person name="Eriksson T."/>
        </authorList>
    </citation>
    <scope>NUCLEOTIDE SEQUENCE</scope>
    <source>
        <strain evidence="2">Stoneville</strain>
        <tissue evidence="2">Whole head</tissue>
    </source>
</reference>
<proteinExistence type="predicted"/>